<dbReference type="InterPro" id="IPR048020">
    <property type="entry name" value="Transpos_IS3"/>
</dbReference>
<dbReference type="RefSeq" id="WP_034535409.1">
    <property type="nucleotide sequence ID" value="NZ_CAUPKV010000003.1"/>
</dbReference>
<protein>
    <submittedName>
        <fullName evidence="4">Integrase, catalytic region</fullName>
    </submittedName>
</protein>
<keyword evidence="5" id="KW-1185">Reference proteome</keyword>
<dbReference type="InterPro" id="IPR001584">
    <property type="entry name" value="Integrase_cat-core"/>
</dbReference>
<evidence type="ECO:0000313" key="4">
    <source>
        <dbReference type="EMBL" id="KFI95065.1"/>
    </source>
</evidence>
<accession>A0A087DHR5</accession>
<dbReference type="InterPro" id="IPR036397">
    <property type="entry name" value="RNaseH_sf"/>
</dbReference>
<dbReference type="SUPFAM" id="SSF53098">
    <property type="entry name" value="Ribonuclease H-like"/>
    <property type="match status" value="1"/>
</dbReference>
<feature type="coiled-coil region" evidence="2">
    <location>
        <begin position="114"/>
        <end position="148"/>
    </location>
</feature>
<gene>
    <name evidence="4" type="ORF">BSCA_0882</name>
</gene>
<dbReference type="PROSITE" id="PS50994">
    <property type="entry name" value="INTEGRASE"/>
    <property type="match status" value="1"/>
</dbReference>
<feature type="domain" description="Integrase catalytic" evidence="3">
    <location>
        <begin position="284"/>
        <end position="448"/>
    </location>
</feature>
<dbReference type="SUPFAM" id="SSF46689">
    <property type="entry name" value="Homeodomain-like"/>
    <property type="match status" value="1"/>
</dbReference>
<evidence type="ECO:0000256" key="1">
    <source>
        <dbReference type="ARBA" id="ARBA00002286"/>
    </source>
</evidence>
<evidence type="ECO:0000259" key="3">
    <source>
        <dbReference type="PROSITE" id="PS50994"/>
    </source>
</evidence>
<evidence type="ECO:0000313" key="5">
    <source>
        <dbReference type="Proteomes" id="UP000029033"/>
    </source>
</evidence>
<comment type="function">
    <text evidence="1">Involved in the transposition of the insertion sequence.</text>
</comment>
<dbReference type="GeneID" id="85165871"/>
<name>A0A087DHR5_9BIFI</name>
<dbReference type="InterPro" id="IPR009057">
    <property type="entry name" value="Homeodomain-like_sf"/>
</dbReference>
<dbReference type="InterPro" id="IPR050900">
    <property type="entry name" value="Transposase_IS3/IS150/IS904"/>
</dbReference>
<dbReference type="PANTHER" id="PTHR46889">
    <property type="entry name" value="TRANSPOSASE INSF FOR INSERTION SEQUENCE IS3B-RELATED"/>
    <property type="match status" value="1"/>
</dbReference>
<sequence>MFSMEDRRRAVDLYFTEGMTIRKVVAELGYPSEGAVVKWVREDPRYTGECRRSYALECKTNAARRALGGESLARVARDAGCTPTSVYQWMRRYRSEGILGLMDRRNAPAPAGPVSAAGDDVEELRRQVEALRLENAVMRETINVLKADDPRLDPSMLTNRERTRVVDAIRGEFGLASCLKAVGLKRSTYYYERGAITAGDRYAVLRARVTSLFEKGGRVWGYRTIHRMLRLDETDPLVVSEKVVRRIMREEGLRPVYLKRPKRWSSYEGGDRRGPANLVERDFHTDAPNALWVTDVTQFTMDGYKCWLSPVVDCFDGMVVSWTLSRSPNADMANRMLLDAVATLRDGEHPIIHSDRGCHYRRDEWIRICEEHGLIRSMSAKGCSPDNAAAERFFGRIKNEFFYGRDWSGVGYEEFRERLSAYLTHYNETRIKKSLDWMSPVQYRKHLGLAA</sequence>
<dbReference type="GO" id="GO:0003676">
    <property type="term" value="F:nucleic acid binding"/>
    <property type="evidence" value="ECO:0007669"/>
    <property type="project" value="InterPro"/>
</dbReference>
<organism evidence="4 5">
    <name type="scientific">Bifidobacterium scardovii</name>
    <dbReference type="NCBI Taxonomy" id="158787"/>
    <lineage>
        <taxon>Bacteria</taxon>
        <taxon>Bacillati</taxon>
        <taxon>Actinomycetota</taxon>
        <taxon>Actinomycetes</taxon>
        <taxon>Bifidobacteriales</taxon>
        <taxon>Bifidobacteriaceae</taxon>
        <taxon>Bifidobacterium</taxon>
    </lineage>
</organism>
<dbReference type="InterPro" id="IPR025948">
    <property type="entry name" value="HTH-like_dom"/>
</dbReference>
<dbReference type="EMBL" id="JGZO01000004">
    <property type="protein sequence ID" value="KFI95065.1"/>
    <property type="molecule type" value="Genomic_DNA"/>
</dbReference>
<keyword evidence="2" id="KW-0175">Coiled coil</keyword>
<dbReference type="eggNOG" id="COG2801">
    <property type="taxonomic scope" value="Bacteria"/>
</dbReference>
<evidence type="ECO:0000256" key="2">
    <source>
        <dbReference type="SAM" id="Coils"/>
    </source>
</evidence>
<proteinExistence type="predicted"/>
<dbReference type="eggNOG" id="COG2963">
    <property type="taxonomic scope" value="Bacteria"/>
</dbReference>
<comment type="caution">
    <text evidence="4">The sequence shown here is derived from an EMBL/GenBank/DDBJ whole genome shotgun (WGS) entry which is preliminary data.</text>
</comment>
<dbReference type="Pfam" id="PF13333">
    <property type="entry name" value="rve_2"/>
    <property type="match status" value="1"/>
</dbReference>
<dbReference type="GO" id="GO:0015074">
    <property type="term" value="P:DNA integration"/>
    <property type="evidence" value="ECO:0007669"/>
    <property type="project" value="InterPro"/>
</dbReference>
<dbReference type="AlphaFoldDB" id="A0A087DHR5"/>
<dbReference type="Pfam" id="PF00665">
    <property type="entry name" value="rve"/>
    <property type="match status" value="1"/>
</dbReference>
<dbReference type="PANTHER" id="PTHR46889:SF4">
    <property type="entry name" value="TRANSPOSASE INSO FOR INSERTION SEQUENCE ELEMENT IS911B-RELATED"/>
    <property type="match status" value="1"/>
</dbReference>
<dbReference type="STRING" id="158787.BSCA_0882"/>
<dbReference type="Pfam" id="PF13276">
    <property type="entry name" value="HTH_21"/>
    <property type="match status" value="1"/>
</dbReference>
<dbReference type="Pfam" id="PF13518">
    <property type="entry name" value="HTH_28"/>
    <property type="match status" value="1"/>
</dbReference>
<dbReference type="NCBIfam" id="NF033516">
    <property type="entry name" value="transpos_IS3"/>
    <property type="match status" value="1"/>
</dbReference>
<dbReference type="InterPro" id="IPR012337">
    <property type="entry name" value="RNaseH-like_sf"/>
</dbReference>
<dbReference type="InterPro" id="IPR055247">
    <property type="entry name" value="InsJ-like_HTH"/>
</dbReference>
<dbReference type="Proteomes" id="UP000029033">
    <property type="component" value="Unassembled WGS sequence"/>
</dbReference>
<reference evidence="4 5" key="1">
    <citation type="submission" date="2014-03" db="EMBL/GenBank/DDBJ databases">
        <title>Genomics of Bifidobacteria.</title>
        <authorList>
            <person name="Ventura M."/>
            <person name="Milani C."/>
            <person name="Lugli G.A."/>
        </authorList>
    </citation>
    <scope>NUCLEOTIDE SEQUENCE [LARGE SCALE GENOMIC DNA]</scope>
    <source>
        <strain evidence="4 5">LMG 21589</strain>
    </source>
</reference>
<dbReference type="OrthoDB" id="1676087at2"/>
<dbReference type="Gene3D" id="3.30.420.10">
    <property type="entry name" value="Ribonuclease H-like superfamily/Ribonuclease H"/>
    <property type="match status" value="1"/>
</dbReference>